<sequence length="179" mass="20907">EREFICAYNDASPCTTGQYTLNVSRKTISDHFGRNKGCTRAIRKWPLFCRKHYQRITYHRALWQARKLELIDDQLDTIERQYPGIIYKIQLKKSEEKRLADFARATAFADHLDSRSLNTPTRKSKSFEAPIQVLQQLNSFLGDQKTKRDCKDTLAILRNMLNNGETKEIPSIEFLPQIP</sequence>
<gene>
    <name evidence="1" type="ORF">AOQ84DRAFT_247457</name>
</gene>
<keyword evidence="2" id="KW-1185">Reference proteome</keyword>
<dbReference type="AlphaFoldDB" id="A0A8E2JRX0"/>
<dbReference type="EMBL" id="KV749961">
    <property type="protein sequence ID" value="OCL06919.1"/>
    <property type="molecule type" value="Genomic_DNA"/>
</dbReference>
<evidence type="ECO:0000313" key="2">
    <source>
        <dbReference type="Proteomes" id="UP000250140"/>
    </source>
</evidence>
<feature type="non-terminal residue" evidence="1">
    <location>
        <position position="1"/>
    </location>
</feature>
<dbReference type="Proteomes" id="UP000250140">
    <property type="component" value="Unassembled WGS sequence"/>
</dbReference>
<evidence type="ECO:0000313" key="1">
    <source>
        <dbReference type="EMBL" id="OCL06919.1"/>
    </source>
</evidence>
<reference evidence="1 2" key="1">
    <citation type="journal article" date="2016" name="Nat. Commun.">
        <title>Ectomycorrhizal ecology is imprinted in the genome of the dominant symbiotic fungus Cenococcum geophilum.</title>
        <authorList>
            <consortium name="DOE Joint Genome Institute"/>
            <person name="Peter M."/>
            <person name="Kohler A."/>
            <person name="Ohm R.A."/>
            <person name="Kuo A."/>
            <person name="Krutzmann J."/>
            <person name="Morin E."/>
            <person name="Arend M."/>
            <person name="Barry K.W."/>
            <person name="Binder M."/>
            <person name="Choi C."/>
            <person name="Clum A."/>
            <person name="Copeland A."/>
            <person name="Grisel N."/>
            <person name="Haridas S."/>
            <person name="Kipfer T."/>
            <person name="LaButti K."/>
            <person name="Lindquist E."/>
            <person name="Lipzen A."/>
            <person name="Maire R."/>
            <person name="Meier B."/>
            <person name="Mihaltcheva S."/>
            <person name="Molinier V."/>
            <person name="Murat C."/>
            <person name="Poggeler S."/>
            <person name="Quandt C.A."/>
            <person name="Sperisen C."/>
            <person name="Tritt A."/>
            <person name="Tisserant E."/>
            <person name="Crous P.W."/>
            <person name="Henrissat B."/>
            <person name="Nehls U."/>
            <person name="Egli S."/>
            <person name="Spatafora J.W."/>
            <person name="Grigoriev I.V."/>
            <person name="Martin F.M."/>
        </authorList>
    </citation>
    <scope>NUCLEOTIDE SEQUENCE [LARGE SCALE GENOMIC DNA]</scope>
    <source>
        <strain evidence="1 2">CBS 207.34</strain>
    </source>
</reference>
<proteinExistence type="predicted"/>
<organism evidence="1 2">
    <name type="scientific">Glonium stellatum</name>
    <dbReference type="NCBI Taxonomy" id="574774"/>
    <lineage>
        <taxon>Eukaryota</taxon>
        <taxon>Fungi</taxon>
        <taxon>Dikarya</taxon>
        <taxon>Ascomycota</taxon>
        <taxon>Pezizomycotina</taxon>
        <taxon>Dothideomycetes</taxon>
        <taxon>Pleosporomycetidae</taxon>
        <taxon>Gloniales</taxon>
        <taxon>Gloniaceae</taxon>
        <taxon>Glonium</taxon>
    </lineage>
</organism>
<name>A0A8E2JRX0_9PEZI</name>
<dbReference type="OrthoDB" id="4161595at2759"/>
<protein>
    <submittedName>
        <fullName evidence="1">Uncharacterized protein</fullName>
    </submittedName>
</protein>
<accession>A0A8E2JRX0</accession>
<feature type="non-terminal residue" evidence="1">
    <location>
        <position position="179"/>
    </location>
</feature>